<dbReference type="STRING" id="1618434.UR52_C0001G0061"/>
<feature type="transmembrane region" description="Helical" evidence="1">
    <location>
        <begin position="115"/>
        <end position="133"/>
    </location>
</feature>
<sequence length="515" mass="59752">MHKKIRSIFNIFKKNLLLFSIVLMSILLRLITIYYGYIGNEDGILLYNSKLARSGLIPFINYNGWNSLLTDLLNQIPSFFLSPSILQQRFYGLIIALSVFVIILKICSNFGNRNLIILTALLLGLGCPLYIYFSNVPFSEQHATFFTSISLFMLTKSFKKRRFMFDIIACFFSVLAVLVRSQALIVLILVWLYLIIYRNYAAKFKFIISFAIIIFGVLIYTPYFLLSWENTLYGIFWPFFANKLLLYVYDNDSITLGQLTSFITLTARDYGIYLALIITGIFFNFKKIFLKNEKSGYILLIIFICLSYFVTGVIHHPADSSYIYPSIPFLSFLAGFFTVKQFTNKKMKQYFVIFIVLLIFTSYAIFPHHKFIKISLSNMLVTPHSVLHKISSYLEDNSNSNDLILTMHMPVVAAINRNVPLTMNEGPGSISIIDSYQSEKWHLTSHEMLKNIIANKQIKFIILINKSKYYFGKNDFERNEIMNVILENYKLFKIFDEFGQMTGPNSETLYIYSIL</sequence>
<feature type="transmembrane region" description="Helical" evidence="1">
    <location>
        <begin position="16"/>
        <end position="37"/>
    </location>
</feature>
<evidence type="ECO:0008006" key="4">
    <source>
        <dbReference type="Google" id="ProtNLM"/>
    </source>
</evidence>
<protein>
    <recommendedName>
        <fullName evidence="4">Glycosyltransferase RgtA/B/C/D-like domain-containing protein</fullName>
    </recommendedName>
</protein>
<proteinExistence type="predicted"/>
<keyword evidence="1" id="KW-1133">Transmembrane helix</keyword>
<name>A0A0G0B8E2_9BACT</name>
<feature type="transmembrane region" description="Helical" evidence="1">
    <location>
        <begin position="351"/>
        <end position="369"/>
    </location>
</feature>
<dbReference type="Proteomes" id="UP000034176">
    <property type="component" value="Unassembled WGS sequence"/>
</dbReference>
<dbReference type="EMBL" id="LBPN01000001">
    <property type="protein sequence ID" value="KKP59981.1"/>
    <property type="molecule type" value="Genomic_DNA"/>
</dbReference>
<gene>
    <name evidence="2" type="ORF">UR52_C0001G0061</name>
</gene>
<evidence type="ECO:0000313" key="3">
    <source>
        <dbReference type="Proteomes" id="UP000034176"/>
    </source>
</evidence>
<reference evidence="2 3" key="1">
    <citation type="journal article" date="2015" name="Nature">
        <title>rRNA introns, odd ribosomes, and small enigmatic genomes across a large radiation of phyla.</title>
        <authorList>
            <person name="Brown C.T."/>
            <person name="Hug L.A."/>
            <person name="Thomas B.C."/>
            <person name="Sharon I."/>
            <person name="Castelle C.J."/>
            <person name="Singh A."/>
            <person name="Wilkins M.J."/>
            <person name="Williams K.H."/>
            <person name="Banfield J.F."/>
        </authorList>
    </citation>
    <scope>NUCLEOTIDE SEQUENCE [LARGE SCALE GENOMIC DNA]</scope>
</reference>
<feature type="transmembrane region" description="Helical" evidence="1">
    <location>
        <begin position="90"/>
        <end position="108"/>
    </location>
</feature>
<dbReference type="AlphaFoldDB" id="A0A0G0B8E2"/>
<keyword evidence="1" id="KW-0472">Membrane</keyword>
<keyword evidence="1" id="KW-0812">Transmembrane</keyword>
<feature type="transmembrane region" description="Helical" evidence="1">
    <location>
        <begin position="167"/>
        <end position="194"/>
    </location>
</feature>
<comment type="caution">
    <text evidence="2">The sequence shown here is derived from an EMBL/GenBank/DDBJ whole genome shotgun (WGS) entry which is preliminary data.</text>
</comment>
<accession>A0A0G0B8E2</accession>
<evidence type="ECO:0000256" key="1">
    <source>
        <dbReference type="SAM" id="Phobius"/>
    </source>
</evidence>
<feature type="transmembrane region" description="Helical" evidence="1">
    <location>
        <begin position="297"/>
        <end position="316"/>
    </location>
</feature>
<feature type="transmembrane region" description="Helical" evidence="1">
    <location>
        <begin position="206"/>
        <end position="225"/>
    </location>
</feature>
<feature type="transmembrane region" description="Helical" evidence="1">
    <location>
        <begin position="270"/>
        <end position="285"/>
    </location>
</feature>
<organism evidence="2 3">
    <name type="scientific">Candidatus Gottesmanbacteria bacterium GW2011_GWA1_34_13</name>
    <dbReference type="NCBI Taxonomy" id="1618434"/>
    <lineage>
        <taxon>Bacteria</taxon>
        <taxon>Candidatus Gottesmaniibacteriota</taxon>
    </lineage>
</organism>
<feature type="transmembrane region" description="Helical" evidence="1">
    <location>
        <begin position="322"/>
        <end position="339"/>
    </location>
</feature>
<evidence type="ECO:0000313" key="2">
    <source>
        <dbReference type="EMBL" id="KKP59981.1"/>
    </source>
</evidence>